<feature type="transmembrane region" description="Helical" evidence="1">
    <location>
        <begin position="6"/>
        <end position="23"/>
    </location>
</feature>
<keyword evidence="3" id="KW-1185">Reference proteome</keyword>
<proteinExistence type="predicted"/>
<keyword evidence="1" id="KW-0472">Membrane</keyword>
<accession>A0ABY8R2I9</accession>
<protein>
    <recommendedName>
        <fullName evidence="4">Histidine kinase</fullName>
    </recommendedName>
</protein>
<feature type="transmembrane region" description="Helical" evidence="1">
    <location>
        <begin position="52"/>
        <end position="71"/>
    </location>
</feature>
<evidence type="ECO:0000313" key="3">
    <source>
        <dbReference type="Proteomes" id="UP001239169"/>
    </source>
</evidence>
<sequence length="117" mass="13535">MGYKLIYILNISILLASGFYISSYARKNKVFMSSMLIISIVLNFINLKQSPYLYMAATISSFMVIQSIYNFNIKKYKYRELKIGSLCLISLLIIFLNKNFLQFNIVINAFISIGLFL</sequence>
<organism evidence="2 3">
    <name type="scientific">Paraclostridium bifermentans</name>
    <name type="common">Clostridium bifermentans</name>
    <dbReference type="NCBI Taxonomy" id="1490"/>
    <lineage>
        <taxon>Bacteria</taxon>
        <taxon>Bacillati</taxon>
        <taxon>Bacillota</taxon>
        <taxon>Clostridia</taxon>
        <taxon>Peptostreptococcales</taxon>
        <taxon>Peptostreptococcaceae</taxon>
        <taxon>Paraclostridium</taxon>
    </lineage>
</organism>
<evidence type="ECO:0000313" key="2">
    <source>
        <dbReference type="EMBL" id="WGX75776.1"/>
    </source>
</evidence>
<feature type="transmembrane region" description="Helical" evidence="1">
    <location>
        <begin position="30"/>
        <end position="46"/>
    </location>
</feature>
<dbReference type="EMBL" id="CP124685">
    <property type="protein sequence ID" value="WGX75776.1"/>
    <property type="molecule type" value="Genomic_DNA"/>
</dbReference>
<gene>
    <name evidence="2" type="ORF">QJS64_17985</name>
</gene>
<keyword evidence="1" id="KW-0812">Transmembrane</keyword>
<feature type="transmembrane region" description="Helical" evidence="1">
    <location>
        <begin position="83"/>
        <end position="116"/>
    </location>
</feature>
<name>A0ABY8R2I9_PARBF</name>
<keyword evidence="1" id="KW-1133">Transmembrane helix</keyword>
<dbReference type="Proteomes" id="UP001239169">
    <property type="component" value="Chromosome"/>
</dbReference>
<evidence type="ECO:0000256" key="1">
    <source>
        <dbReference type="SAM" id="Phobius"/>
    </source>
</evidence>
<reference evidence="2 3" key="1">
    <citation type="submission" date="2023-04" db="EMBL/GenBank/DDBJ databases">
        <title>Bacteria Genome Submission.</title>
        <authorList>
            <person name="Isaac P."/>
        </authorList>
    </citation>
    <scope>NUCLEOTIDE SEQUENCE [LARGE SCALE GENOMIC DNA]</scope>
    <source>
        <strain evidence="2 3">SampleS7P1</strain>
    </source>
</reference>
<evidence type="ECO:0008006" key="4">
    <source>
        <dbReference type="Google" id="ProtNLM"/>
    </source>
</evidence>